<organism evidence="14 15">
    <name type="scientific">Vibrio breoganii</name>
    <dbReference type="NCBI Taxonomy" id="553239"/>
    <lineage>
        <taxon>Bacteria</taxon>
        <taxon>Pseudomonadati</taxon>
        <taxon>Pseudomonadota</taxon>
        <taxon>Gammaproteobacteria</taxon>
        <taxon>Vibrionales</taxon>
        <taxon>Vibrionaceae</taxon>
        <taxon>Vibrio</taxon>
    </lineage>
</organism>
<evidence type="ECO:0000256" key="1">
    <source>
        <dbReference type="ARBA" id="ARBA00004651"/>
    </source>
</evidence>
<feature type="transmembrane region" description="Helical" evidence="12">
    <location>
        <begin position="324"/>
        <end position="341"/>
    </location>
</feature>
<dbReference type="GO" id="GO:0030145">
    <property type="term" value="F:manganese ion binding"/>
    <property type="evidence" value="ECO:0007669"/>
    <property type="project" value="InterPro"/>
</dbReference>
<evidence type="ECO:0000256" key="9">
    <source>
        <dbReference type="ARBA" id="ARBA00022989"/>
    </source>
</evidence>
<dbReference type="GO" id="GO:0036380">
    <property type="term" value="F:UDP-N-acetylglucosamine-undecaprenyl-phosphate N-acetylglucosaminephosphotransferase activity"/>
    <property type="evidence" value="ECO:0007669"/>
    <property type="project" value="UniProtKB-UniRule"/>
</dbReference>
<feature type="transmembrane region" description="Helical" evidence="12">
    <location>
        <begin position="128"/>
        <end position="150"/>
    </location>
</feature>
<protein>
    <recommendedName>
        <fullName evidence="12">Undecaprenyl-phosphate alpha-N-acetylglucosaminyl 1-phosphate transferase</fullName>
        <ecNumber evidence="12">2.7.8.33</ecNumber>
    </recommendedName>
    <alternativeName>
        <fullName evidence="12">UDP-GlcNAc:undecaprenyl-phosphate GlcNAc-1-phosphate transferase</fullName>
    </alternativeName>
    <alternativeName>
        <fullName evidence="12">Undecaprenyl-phosphate GlcNAc-1-phosphate transferase</fullName>
    </alternativeName>
</protein>
<comment type="function">
    <text evidence="12">Catalyzes the transfer of the GlcNAc-1-phosphate moiety from UDP-GlcNAc onto the carrier lipid undecaprenyl phosphate (C55-P), yielding GlcNAc-pyrophosphoryl-undecaprenyl (GlcNAc-PP-C55).</text>
</comment>
<feature type="transmembrane region" description="Helical" evidence="12">
    <location>
        <begin position="214"/>
        <end position="233"/>
    </location>
</feature>
<dbReference type="GO" id="GO:0009243">
    <property type="term" value="P:O antigen biosynthetic process"/>
    <property type="evidence" value="ECO:0007669"/>
    <property type="project" value="UniProtKB-UniRule"/>
</dbReference>
<keyword evidence="10 12" id="KW-0472">Membrane</keyword>
<evidence type="ECO:0000313" key="15">
    <source>
        <dbReference type="Proteomes" id="UP000235611"/>
    </source>
</evidence>
<evidence type="ECO:0000256" key="4">
    <source>
        <dbReference type="ARBA" id="ARBA00022676"/>
    </source>
</evidence>
<evidence type="ECO:0000256" key="2">
    <source>
        <dbReference type="ARBA" id="ARBA00022475"/>
    </source>
</evidence>
<comment type="similarity">
    <text evidence="12">Belongs to the glycosyltransferase 4 family. WecA subfamily.</text>
</comment>
<accession>A0AAP8MWU8</accession>
<feature type="transmembrane region" description="Helical" evidence="12">
    <location>
        <begin position="45"/>
        <end position="64"/>
    </location>
</feature>
<comment type="caution">
    <text evidence="14">The sequence shown here is derived from an EMBL/GenBank/DDBJ whole genome shotgun (WGS) entry which is preliminary data.</text>
</comment>
<dbReference type="AlphaFoldDB" id="A0AAP8MWU8"/>
<dbReference type="GO" id="GO:0016757">
    <property type="term" value="F:glycosyltransferase activity"/>
    <property type="evidence" value="ECO:0007669"/>
    <property type="project" value="UniProtKB-KW"/>
</dbReference>
<evidence type="ECO:0000256" key="7">
    <source>
        <dbReference type="ARBA" id="ARBA00022842"/>
    </source>
</evidence>
<sequence length="365" mass="41181">MSFFDYLIELSMFFFLSLAVLYCMRKVGYAVGLVDKPNARKLHQGSVPLVGGISICITVLYFLYVNAEDLEYPGLFASCLTILVLIGVADDRFDISYKLRMGIQAVLTLVMIHYTGLTLTHIGNALGFGAWHFPPVVDTIVTLFAVIGAINAFNMVDGIDGLLGGLTIVVFASLGLVFYAHGLEEPTYFAMVFITITIPFVLFNLGYFGKVRKVFMGDAGSMMIGFTVIWILIGGTQMADDTYVIRPVTALWLIAVPLIDMMAIMIRRIRKGHSPFHPDREHFHHIMQRIGFTPREALVVICSVQILYSTIGLVGEYFQVPEYIMFYIIVGCFLFHTYWMTHSFQMAKIVRKWKKLEDVPVEERV</sequence>
<keyword evidence="13" id="KW-0479">Metal-binding</keyword>
<evidence type="ECO:0000256" key="8">
    <source>
        <dbReference type="ARBA" id="ARBA00022985"/>
    </source>
</evidence>
<keyword evidence="4 12" id="KW-0328">Glycosyltransferase</keyword>
<dbReference type="EC" id="2.7.8.33" evidence="12"/>
<feature type="binding site" evidence="13">
    <location>
        <position position="218"/>
    </location>
    <ligand>
        <name>Mg(2+)</name>
        <dbReference type="ChEBI" id="CHEBI:18420"/>
    </ligand>
</feature>
<comment type="pathway">
    <text evidence="12">Bacterial outer membrane biogenesis; LPS O-antigen biosynthesis.</text>
</comment>
<keyword evidence="11 12" id="KW-0464">Manganese</keyword>
<comment type="subcellular location">
    <subcellularLocation>
        <location evidence="12">Cell inner membrane</location>
        <topology evidence="12">Multi-pass membrane protein</topology>
    </subcellularLocation>
    <subcellularLocation>
        <location evidence="1">Cell membrane</location>
        <topology evidence="1">Multi-pass membrane protein</topology>
    </subcellularLocation>
</comment>
<dbReference type="GO" id="GO:0009276">
    <property type="term" value="C:Gram-negative-bacterium-type cell wall"/>
    <property type="evidence" value="ECO:0007669"/>
    <property type="project" value="InterPro"/>
</dbReference>
<evidence type="ECO:0000256" key="10">
    <source>
        <dbReference type="ARBA" id="ARBA00023136"/>
    </source>
</evidence>
<dbReference type="GO" id="GO:0044038">
    <property type="term" value="P:cell wall macromolecule biosynthetic process"/>
    <property type="evidence" value="ECO:0007669"/>
    <property type="project" value="TreeGrafter"/>
</dbReference>
<dbReference type="NCBIfam" id="TIGR02380">
    <property type="entry name" value="ECA_wecA"/>
    <property type="match status" value="1"/>
</dbReference>
<dbReference type="EMBL" id="MDBO01000062">
    <property type="protein sequence ID" value="PMP11318.1"/>
    <property type="molecule type" value="Genomic_DNA"/>
</dbReference>
<dbReference type="GO" id="GO:0071555">
    <property type="term" value="P:cell wall organization"/>
    <property type="evidence" value="ECO:0007669"/>
    <property type="project" value="TreeGrafter"/>
</dbReference>
<keyword evidence="3 12" id="KW-0997">Cell inner membrane</keyword>
<reference evidence="15" key="1">
    <citation type="submission" date="2016-07" db="EMBL/GenBank/DDBJ databases">
        <title>Nontailed viruses are major unrecognized killers of bacteria in the ocean.</title>
        <authorList>
            <person name="Kauffman K."/>
            <person name="Hussain F."/>
            <person name="Yang J."/>
            <person name="Arevalo P."/>
            <person name="Brown J."/>
            <person name="Cutler M."/>
            <person name="Kelly L."/>
            <person name="Polz M.F."/>
        </authorList>
    </citation>
    <scope>NUCLEOTIDE SEQUENCE [LARGE SCALE GENOMIC DNA]</scope>
    <source>
        <strain evidence="15">10N.222.49.A5</strain>
    </source>
</reference>
<evidence type="ECO:0000256" key="11">
    <source>
        <dbReference type="ARBA" id="ARBA00023211"/>
    </source>
</evidence>
<feature type="transmembrane region" description="Helical" evidence="12">
    <location>
        <begin position="188"/>
        <end position="207"/>
    </location>
</feature>
<evidence type="ECO:0000256" key="6">
    <source>
        <dbReference type="ARBA" id="ARBA00022692"/>
    </source>
</evidence>
<keyword evidence="9 12" id="KW-1133">Transmembrane helix</keyword>
<dbReference type="GO" id="GO:0005886">
    <property type="term" value="C:plasma membrane"/>
    <property type="evidence" value="ECO:0007669"/>
    <property type="project" value="UniProtKB-SubCell"/>
</dbReference>
<dbReference type="InterPro" id="IPR000715">
    <property type="entry name" value="Glycosyl_transferase_4"/>
</dbReference>
<evidence type="ECO:0000313" key="14">
    <source>
        <dbReference type="EMBL" id="PMP11318.1"/>
    </source>
</evidence>
<feature type="transmembrane region" description="Helical" evidence="12">
    <location>
        <begin position="101"/>
        <end position="122"/>
    </location>
</feature>
<feature type="binding site" evidence="13">
    <location>
        <position position="154"/>
    </location>
    <ligand>
        <name>Mg(2+)</name>
        <dbReference type="ChEBI" id="CHEBI:18420"/>
    </ligand>
</feature>
<comment type="catalytic activity">
    <reaction evidence="12">
        <text>di-trans,octa-cis-undecaprenyl phosphate + UDP-N-acetyl-alpha-D-glucosamine = N-acetyl-alpha-D-glucosaminyl-di-trans,octa-cis-undecaprenyl diphosphate + UMP</text>
        <dbReference type="Rhea" id="RHEA:28090"/>
        <dbReference type="ChEBI" id="CHEBI:57705"/>
        <dbReference type="ChEBI" id="CHEBI:57865"/>
        <dbReference type="ChEBI" id="CHEBI:60392"/>
        <dbReference type="ChEBI" id="CHEBI:62959"/>
        <dbReference type="EC" id="2.7.8.33"/>
    </reaction>
</comment>
<evidence type="ECO:0000256" key="3">
    <source>
        <dbReference type="ARBA" id="ARBA00022519"/>
    </source>
</evidence>
<keyword evidence="8 12" id="KW-0448">Lipopolysaccharide biosynthesis</keyword>
<dbReference type="Pfam" id="PF00953">
    <property type="entry name" value="Glycos_transf_4"/>
    <property type="match status" value="1"/>
</dbReference>
<feature type="transmembrane region" description="Helical" evidence="12">
    <location>
        <begin position="297"/>
        <end position="318"/>
    </location>
</feature>
<dbReference type="RefSeq" id="WP_102477656.1">
    <property type="nucleotide sequence ID" value="NZ_MDBO01000062.1"/>
</dbReference>
<feature type="transmembrane region" description="Helical" evidence="12">
    <location>
        <begin position="70"/>
        <end position="89"/>
    </location>
</feature>
<name>A0AAP8MWU8_9VIBR</name>
<feature type="transmembrane region" description="Helical" evidence="12">
    <location>
        <begin position="162"/>
        <end position="182"/>
    </location>
</feature>
<keyword evidence="5 12" id="KW-0808">Transferase</keyword>
<feature type="transmembrane region" description="Helical" evidence="12">
    <location>
        <begin position="6"/>
        <end position="24"/>
    </location>
</feature>
<dbReference type="Proteomes" id="UP000235611">
    <property type="component" value="Unassembled WGS sequence"/>
</dbReference>
<dbReference type="CDD" id="cd06853">
    <property type="entry name" value="GT_WecA_like"/>
    <property type="match status" value="1"/>
</dbReference>
<keyword evidence="7 12" id="KW-0460">Magnesium</keyword>
<gene>
    <name evidence="12" type="primary">wecA</name>
    <name evidence="14" type="ORF">BCS93_08895</name>
</gene>
<evidence type="ECO:0000256" key="12">
    <source>
        <dbReference type="HAMAP-Rule" id="MF_02030"/>
    </source>
</evidence>
<comment type="cofactor">
    <cofactor evidence="12">
        <name>Mn(2+)</name>
        <dbReference type="ChEBI" id="CHEBI:29035"/>
    </cofactor>
</comment>
<dbReference type="PANTHER" id="PTHR22926">
    <property type="entry name" value="PHOSPHO-N-ACETYLMURAMOYL-PENTAPEPTIDE-TRANSFERASE"/>
    <property type="match status" value="1"/>
</dbReference>
<keyword evidence="6 12" id="KW-0812">Transmembrane</keyword>
<evidence type="ECO:0000256" key="13">
    <source>
        <dbReference type="PIRSR" id="PIRSR600715-1"/>
    </source>
</evidence>
<dbReference type="PANTHER" id="PTHR22926:SF3">
    <property type="entry name" value="UNDECAPRENYL-PHOSPHATE ALPHA-N-ACETYLGLUCOSAMINYL 1-PHOSPHATE TRANSFERASE"/>
    <property type="match status" value="1"/>
</dbReference>
<dbReference type="GO" id="GO:0000287">
    <property type="term" value="F:magnesium ion binding"/>
    <property type="evidence" value="ECO:0007669"/>
    <property type="project" value="InterPro"/>
</dbReference>
<dbReference type="HAMAP" id="MF_02030">
    <property type="entry name" value="WecA_Gammaproteo"/>
    <property type="match status" value="1"/>
</dbReference>
<feature type="transmembrane region" description="Helical" evidence="12">
    <location>
        <begin position="245"/>
        <end position="266"/>
    </location>
</feature>
<dbReference type="InterPro" id="IPR012750">
    <property type="entry name" value="ECA_WecA-rel"/>
</dbReference>
<keyword evidence="2 12" id="KW-1003">Cell membrane</keyword>
<proteinExistence type="inferred from homology"/>
<evidence type="ECO:0000256" key="5">
    <source>
        <dbReference type="ARBA" id="ARBA00022679"/>
    </source>
</evidence>
<comment type="cofactor">
    <cofactor evidence="12 13">
        <name>Mg(2+)</name>
        <dbReference type="ChEBI" id="CHEBI:18420"/>
    </cofactor>
</comment>